<dbReference type="FunFam" id="3.40.50.1170:FF:000001">
    <property type="entry name" value="L-asparaginase 2"/>
    <property type="match status" value="1"/>
</dbReference>
<dbReference type="SMART" id="SM00870">
    <property type="entry name" value="Asparaginase"/>
    <property type="match status" value="1"/>
</dbReference>
<evidence type="ECO:0000259" key="10">
    <source>
        <dbReference type="Pfam" id="PF17763"/>
    </source>
</evidence>
<dbReference type="GO" id="GO:0004067">
    <property type="term" value="F:asparaginase activity"/>
    <property type="evidence" value="ECO:0007669"/>
    <property type="project" value="UniProtKB-UniRule"/>
</dbReference>
<dbReference type="PANTHER" id="PTHR11707">
    <property type="entry name" value="L-ASPARAGINASE"/>
    <property type="match status" value="1"/>
</dbReference>
<comment type="similarity">
    <text evidence="1">Belongs to the asparaginase 1 family.</text>
</comment>
<accession>A0A1M4W317</accession>
<feature type="active site" evidence="8">
    <location>
        <position position="84"/>
    </location>
</feature>
<dbReference type="PROSITE" id="PS00144">
    <property type="entry name" value="ASN_GLN_ASE_1"/>
    <property type="match status" value="1"/>
</dbReference>
<dbReference type="Gene3D" id="3.40.50.1170">
    <property type="entry name" value="L-asparaginase, N-terminal domain"/>
    <property type="match status" value="1"/>
</dbReference>
<evidence type="ECO:0000256" key="5">
    <source>
        <dbReference type="PIRSR" id="PIRSR001220-1"/>
    </source>
</evidence>
<dbReference type="InterPro" id="IPR036152">
    <property type="entry name" value="Asp/glu_Ase-like_sf"/>
</dbReference>
<sequence>MNILLLTTGGTIASQEGGGGLIPAISSQSLLSHVADLNHKHTIHHEEILNMDSSNIQPEEWQLIAGRIYEALPSYDGIIVTHGTDTMAYTASAVSFMLQNLNKSIVFTGSQVPIDNPLTDAKTNLYTAVAAIENGILGVTVAFNRKIINGTRAVKISTLGFNAFESVNSGCMGEVFADGMRVYRTSTSCLDYGRPVQFTPGLCKDVFLLKLLPGTKPEVFDMIVQLGYKGVVMEVFGAGGLHYAHRNLLDKLEMLHKRGIAVAVCSQCTYERCDLSIYDIGQRLLQRKVIPCHDMTTEAAAVKLMWALTKTRDLDKLQEMFDTNFVGEVYLGTCSF</sequence>
<gene>
    <name evidence="11" type="ORF">SAMN02745158_01462</name>
</gene>
<dbReference type="PROSITE" id="PS00917">
    <property type="entry name" value="ASN_GLN_ASE_2"/>
    <property type="match status" value="1"/>
</dbReference>
<dbReference type="STRING" id="1122155.SAMN02745158_01462"/>
<dbReference type="InterPro" id="IPR027473">
    <property type="entry name" value="L-asparaginase_C"/>
</dbReference>
<evidence type="ECO:0000256" key="2">
    <source>
        <dbReference type="ARBA" id="ARBA00012920"/>
    </source>
</evidence>
<dbReference type="Pfam" id="PF17763">
    <property type="entry name" value="Asparaginase_C"/>
    <property type="match status" value="1"/>
</dbReference>
<evidence type="ECO:0000256" key="1">
    <source>
        <dbReference type="ARBA" id="ARBA00010518"/>
    </source>
</evidence>
<feature type="domain" description="Asparaginase/glutaminase C-terminal" evidence="10">
    <location>
        <begin position="205"/>
        <end position="321"/>
    </location>
</feature>
<feature type="active site" description="O-isoaspartyl threonine intermediate" evidence="5">
    <location>
        <position position="11"/>
    </location>
</feature>
<evidence type="ECO:0000256" key="6">
    <source>
        <dbReference type="PIRSR" id="PIRSR001220-2"/>
    </source>
</evidence>
<evidence type="ECO:0000313" key="11">
    <source>
        <dbReference type="EMBL" id="SHE75513.1"/>
    </source>
</evidence>
<dbReference type="PRINTS" id="PR00139">
    <property type="entry name" value="ASNGLNASE"/>
</dbReference>
<feature type="binding site" evidence="6">
    <location>
        <position position="53"/>
    </location>
    <ligand>
        <name>substrate</name>
    </ligand>
</feature>
<feature type="domain" description="L-asparaginase N-terminal" evidence="9">
    <location>
        <begin position="2"/>
        <end position="185"/>
    </location>
</feature>
<dbReference type="NCBIfam" id="TIGR00519">
    <property type="entry name" value="asnASE_I"/>
    <property type="match status" value="1"/>
</dbReference>
<evidence type="ECO:0000256" key="4">
    <source>
        <dbReference type="ARBA" id="ARBA00049366"/>
    </source>
</evidence>
<dbReference type="InterPro" id="IPR027475">
    <property type="entry name" value="Asparaginase/glutaminase_AS2"/>
</dbReference>
<dbReference type="InterPro" id="IPR027474">
    <property type="entry name" value="L-asparaginase_N"/>
</dbReference>
<dbReference type="InterPro" id="IPR040919">
    <property type="entry name" value="Asparaginase_C"/>
</dbReference>
<feature type="binding site" evidence="6">
    <location>
        <begin position="84"/>
        <end position="85"/>
    </location>
    <ligand>
        <name>substrate</name>
    </ligand>
</feature>
<keyword evidence="12" id="KW-1185">Reference proteome</keyword>
<dbReference type="SUPFAM" id="SSF53774">
    <property type="entry name" value="Glutaminase/Asparaginase"/>
    <property type="match status" value="1"/>
</dbReference>
<dbReference type="SFLD" id="SFLDS00057">
    <property type="entry name" value="Glutaminase/Asparaginase"/>
    <property type="match status" value="1"/>
</dbReference>
<dbReference type="Proteomes" id="UP000184245">
    <property type="component" value="Unassembled WGS sequence"/>
</dbReference>
<dbReference type="InterPro" id="IPR006033">
    <property type="entry name" value="AsnA_fam"/>
</dbReference>
<dbReference type="PROSITE" id="PS51732">
    <property type="entry name" value="ASN_GLN_ASE_3"/>
    <property type="match status" value="1"/>
</dbReference>
<comment type="catalytic activity">
    <reaction evidence="4">
        <text>L-asparagine + H2O = L-aspartate + NH4(+)</text>
        <dbReference type="Rhea" id="RHEA:21016"/>
        <dbReference type="ChEBI" id="CHEBI:15377"/>
        <dbReference type="ChEBI" id="CHEBI:28938"/>
        <dbReference type="ChEBI" id="CHEBI:29991"/>
        <dbReference type="ChEBI" id="CHEBI:58048"/>
        <dbReference type="EC" id="3.5.1.1"/>
    </reaction>
</comment>
<dbReference type="InterPro" id="IPR006034">
    <property type="entry name" value="Asparaginase/glutaminase-like"/>
</dbReference>
<keyword evidence="3" id="KW-0378">Hydrolase</keyword>
<evidence type="ECO:0000259" key="9">
    <source>
        <dbReference type="Pfam" id="PF00710"/>
    </source>
</evidence>
<dbReference type="CDD" id="cd08963">
    <property type="entry name" value="L-asparaginase_I"/>
    <property type="match status" value="1"/>
</dbReference>
<dbReference type="AlphaFoldDB" id="A0A1M4W317"/>
<reference evidence="11 12" key="1">
    <citation type="submission" date="2016-11" db="EMBL/GenBank/DDBJ databases">
        <authorList>
            <person name="Jaros S."/>
            <person name="Januszkiewicz K."/>
            <person name="Wedrychowicz H."/>
        </authorList>
    </citation>
    <scope>NUCLEOTIDE SEQUENCE [LARGE SCALE GENOMIC DNA]</scope>
    <source>
        <strain evidence="11 12">DSM 17459</strain>
    </source>
</reference>
<evidence type="ECO:0000313" key="12">
    <source>
        <dbReference type="Proteomes" id="UP000184245"/>
    </source>
</evidence>
<dbReference type="PIRSF" id="PIRSF500176">
    <property type="entry name" value="L_ASNase"/>
    <property type="match status" value="1"/>
</dbReference>
<dbReference type="EC" id="3.5.1.1" evidence="2"/>
<dbReference type="EMBL" id="FQVI01000005">
    <property type="protein sequence ID" value="SHE75513.1"/>
    <property type="molecule type" value="Genomic_DNA"/>
</dbReference>
<dbReference type="InterPro" id="IPR037152">
    <property type="entry name" value="L-asparaginase_N_sf"/>
</dbReference>
<dbReference type="GO" id="GO:0006520">
    <property type="term" value="P:amino acid metabolic process"/>
    <property type="evidence" value="ECO:0007669"/>
    <property type="project" value="InterPro"/>
</dbReference>
<protein>
    <recommendedName>
        <fullName evidence="2">asparaginase</fullName>
        <ecNumber evidence="2">3.5.1.1</ecNumber>
    </recommendedName>
</protein>
<evidence type="ECO:0000256" key="3">
    <source>
        <dbReference type="ARBA" id="ARBA00022801"/>
    </source>
</evidence>
<dbReference type="PIRSF" id="PIRSF001220">
    <property type="entry name" value="L-ASNase_gatD"/>
    <property type="match status" value="1"/>
</dbReference>
<dbReference type="Pfam" id="PF00710">
    <property type="entry name" value="Asparaginase"/>
    <property type="match status" value="1"/>
</dbReference>
<evidence type="ECO:0000256" key="8">
    <source>
        <dbReference type="PROSITE-ProRule" id="PRU10100"/>
    </source>
</evidence>
<organism evidence="11 12">
    <name type="scientific">Lactonifactor longoviformis DSM 17459</name>
    <dbReference type="NCBI Taxonomy" id="1122155"/>
    <lineage>
        <taxon>Bacteria</taxon>
        <taxon>Bacillati</taxon>
        <taxon>Bacillota</taxon>
        <taxon>Clostridia</taxon>
        <taxon>Eubacteriales</taxon>
        <taxon>Clostridiaceae</taxon>
        <taxon>Lactonifactor</taxon>
    </lineage>
</organism>
<dbReference type="RefSeq" id="WP_072850410.1">
    <property type="nucleotide sequence ID" value="NZ_FQVI01000005.1"/>
</dbReference>
<name>A0A1M4W317_9CLOT</name>
<dbReference type="Gene3D" id="3.40.50.40">
    <property type="match status" value="1"/>
</dbReference>
<proteinExistence type="inferred from homology"/>
<evidence type="ECO:0000256" key="7">
    <source>
        <dbReference type="PROSITE-ProRule" id="PRU10099"/>
    </source>
</evidence>
<feature type="active site" evidence="7">
    <location>
        <position position="11"/>
    </location>
</feature>
<dbReference type="InterPro" id="IPR020827">
    <property type="entry name" value="Asparaginase/glutaminase_AS1"/>
</dbReference>
<dbReference type="PANTHER" id="PTHR11707:SF28">
    <property type="entry name" value="60 KDA LYSOPHOSPHOLIPASE"/>
    <property type="match status" value="1"/>
</dbReference>
<dbReference type="InterPro" id="IPR041725">
    <property type="entry name" value="L-asparaginase_I"/>
</dbReference>